<dbReference type="Pfam" id="PF18138">
    <property type="entry name" value="bacHORMA_1"/>
    <property type="match status" value="1"/>
</dbReference>
<evidence type="ECO:0000313" key="3">
    <source>
        <dbReference type="Proteomes" id="UP000254255"/>
    </source>
</evidence>
<name>A0A377F6E8_ECOLX</name>
<organism evidence="2 3">
    <name type="scientific">Escherichia coli</name>
    <dbReference type="NCBI Taxonomy" id="562"/>
    <lineage>
        <taxon>Bacteria</taxon>
        <taxon>Pseudomonadati</taxon>
        <taxon>Pseudomonadota</taxon>
        <taxon>Gammaproteobacteria</taxon>
        <taxon>Enterobacterales</taxon>
        <taxon>Enterobacteriaceae</taxon>
        <taxon>Escherichia</taxon>
    </lineage>
</organism>
<gene>
    <name evidence="2" type="ORF">NCTC13148_05476</name>
</gene>
<dbReference type="Proteomes" id="UP000254255">
    <property type="component" value="Unassembled WGS sequence"/>
</dbReference>
<evidence type="ECO:0000313" key="2">
    <source>
        <dbReference type="EMBL" id="STN25078.1"/>
    </source>
</evidence>
<reference evidence="2 3" key="1">
    <citation type="submission" date="2018-06" db="EMBL/GenBank/DDBJ databases">
        <authorList>
            <consortium name="Pathogen Informatics"/>
            <person name="Doyle S."/>
        </authorList>
    </citation>
    <scope>NUCLEOTIDE SEQUENCE [LARGE SCALE GENOMIC DNA]</scope>
    <source>
        <strain evidence="2 3">NCTC13148</strain>
    </source>
</reference>
<accession>A0A377F6E8</accession>
<sequence length="112" mass="12698">MSSYSYTVAETQTFSVTHARHMAAKVATDLRRMQRFYGYPSDADIEAYEEELVVFLKAGYLGEVSYGFQKIITGSSRPFDIPQATCLAQEQMTIPEKSAQEKMYRVHPSTVL</sequence>
<dbReference type="AlphaFoldDB" id="A0A377F6E8"/>
<protein>
    <recommendedName>
        <fullName evidence="1">Bacterial HORMA domain-containing protein</fullName>
    </recommendedName>
</protein>
<dbReference type="InterPro" id="IPR041162">
    <property type="entry name" value="Bact_HORMA_1"/>
</dbReference>
<feature type="domain" description="Bacterial HORMA" evidence="1">
    <location>
        <begin position="4"/>
        <end position="70"/>
    </location>
</feature>
<proteinExistence type="predicted"/>
<dbReference type="EMBL" id="UGET01000005">
    <property type="protein sequence ID" value="STN25078.1"/>
    <property type="molecule type" value="Genomic_DNA"/>
</dbReference>
<evidence type="ECO:0000259" key="1">
    <source>
        <dbReference type="Pfam" id="PF18138"/>
    </source>
</evidence>